<dbReference type="GO" id="GO:0005634">
    <property type="term" value="C:nucleus"/>
    <property type="evidence" value="ECO:0007669"/>
    <property type="project" value="UniProtKB-SubCell"/>
</dbReference>
<feature type="region of interest" description="Disordered" evidence="4">
    <location>
        <begin position="657"/>
        <end position="778"/>
    </location>
</feature>
<evidence type="ECO:0000256" key="3">
    <source>
        <dbReference type="ARBA" id="ARBA00023242"/>
    </source>
</evidence>
<dbReference type="GO" id="GO:0033314">
    <property type="term" value="P:mitotic DNA replication checkpoint signaling"/>
    <property type="evidence" value="ECO:0007669"/>
    <property type="project" value="TreeGrafter"/>
</dbReference>
<keyword evidence="6" id="KW-1185">Reference proteome</keyword>
<keyword evidence="2" id="KW-0597">Phosphoprotein</keyword>
<keyword evidence="3" id="KW-0539">Nucleus</keyword>
<feature type="region of interest" description="Disordered" evidence="4">
    <location>
        <begin position="113"/>
        <end position="204"/>
    </location>
</feature>
<feature type="compositionally biased region" description="Polar residues" evidence="4">
    <location>
        <begin position="113"/>
        <end position="127"/>
    </location>
</feature>
<gene>
    <name evidence="5" type="ORF">BDFB_005814</name>
</gene>
<dbReference type="PANTHER" id="PTHR14396">
    <property type="entry name" value="CLASPIN"/>
    <property type="match status" value="1"/>
</dbReference>
<feature type="compositionally biased region" description="Basic and acidic residues" evidence="4">
    <location>
        <begin position="298"/>
        <end position="308"/>
    </location>
</feature>
<accession>A0A482VJ81</accession>
<organism evidence="5 6">
    <name type="scientific">Asbolus verrucosus</name>
    <name type="common">Desert ironclad beetle</name>
    <dbReference type="NCBI Taxonomy" id="1661398"/>
    <lineage>
        <taxon>Eukaryota</taxon>
        <taxon>Metazoa</taxon>
        <taxon>Ecdysozoa</taxon>
        <taxon>Arthropoda</taxon>
        <taxon>Hexapoda</taxon>
        <taxon>Insecta</taxon>
        <taxon>Pterygota</taxon>
        <taxon>Neoptera</taxon>
        <taxon>Endopterygota</taxon>
        <taxon>Coleoptera</taxon>
        <taxon>Polyphaga</taxon>
        <taxon>Cucujiformia</taxon>
        <taxon>Tenebrionidae</taxon>
        <taxon>Pimeliinae</taxon>
        <taxon>Asbolus</taxon>
    </lineage>
</organism>
<comment type="subcellular location">
    <subcellularLocation>
        <location evidence="1">Nucleus</location>
    </subcellularLocation>
</comment>
<feature type="region of interest" description="Disordered" evidence="4">
    <location>
        <begin position="298"/>
        <end position="321"/>
    </location>
</feature>
<feature type="compositionally biased region" description="Acidic residues" evidence="4">
    <location>
        <begin position="710"/>
        <end position="742"/>
    </location>
</feature>
<dbReference type="EMBL" id="QDEB01095102">
    <property type="protein sequence ID" value="RZC32724.1"/>
    <property type="molecule type" value="Genomic_DNA"/>
</dbReference>
<feature type="compositionally biased region" description="Basic and acidic residues" evidence="4">
    <location>
        <begin position="451"/>
        <end position="474"/>
    </location>
</feature>
<feature type="compositionally biased region" description="Basic and acidic residues" evidence="4">
    <location>
        <begin position="1"/>
        <end position="17"/>
    </location>
</feature>
<proteinExistence type="predicted"/>
<evidence type="ECO:0000256" key="2">
    <source>
        <dbReference type="ARBA" id="ARBA00022553"/>
    </source>
</evidence>
<dbReference type="GO" id="GO:0010997">
    <property type="term" value="F:anaphase-promoting complex binding"/>
    <property type="evidence" value="ECO:0007669"/>
    <property type="project" value="TreeGrafter"/>
</dbReference>
<evidence type="ECO:0000313" key="6">
    <source>
        <dbReference type="Proteomes" id="UP000292052"/>
    </source>
</evidence>
<dbReference type="GO" id="GO:0007095">
    <property type="term" value="P:mitotic G2 DNA damage checkpoint signaling"/>
    <property type="evidence" value="ECO:0007669"/>
    <property type="project" value="TreeGrafter"/>
</dbReference>
<feature type="region of interest" description="Disordered" evidence="4">
    <location>
        <begin position="600"/>
        <end position="619"/>
    </location>
</feature>
<evidence type="ECO:0000256" key="4">
    <source>
        <dbReference type="SAM" id="MobiDB-lite"/>
    </source>
</evidence>
<dbReference type="AlphaFoldDB" id="A0A482VJ81"/>
<sequence length="1036" mass="118418">MEEVRENAAELSEKENEMNLLNLNKTRKKHTIVDSDSDSELKETSEAGYNGKLALKSSSDGEEKNSNSENGSTQKKRVITALDSNSDEEITPHNKSFPDEEAAVEAIIYTSNNKGELVPENSSANPTKKSRLSGLYDSDTSEDEQIEENVIEDSIIKPVVYKPPRKRNKDDKPKRMTAQEAAKQRTEIQSESQRMLRESNVSLPYHKPKSYTLKEFLQKRTKLASALPLIPKAPPSVAIKMSKDTLEEVSKKLDERIKQVEEFYKSESEDEEESADIVSQEIRSWLDMLVDRAMDNVEDKLKREKTEETGNNEPESSEQQFSMDYEFNLDDVDENESARKPNISELLNEKLLNIRPKLSGEPDHIIDLEKGITKPSEVKKLVEKFFQHTAKKLPQKHKVQLNVVGVGSGGEIIKETVSMNVDEEEQPATVETPGAKLQKLRVELQNQMAQRRSELWKQRQEQGDCLATEKKMSDEQETEKDILDDDDEEEIEMTESESEDIDEDEENYNPPPEKPRTKSAFIDDEKPYIESNKSEFDFLTPVSFLTGLQNLNSDSKSNIEDLAEVICSGKFPQTQDYVSEDKASEDLVPTTQDLLNVCSGDFSSVPESSSNQTQDQGSEKVIINIQANPEQEIKSLDEDYSQIISQLLDEDELERFKKKFESPVPSATQRNYNLDEETEEVNATGLLNSDDENEGLEIKKRKRQKKLVFSDDEESDGGDEPDQEEDEERIDLHDTDDEEQILENEIKAQETGNYKPADFLDEEAELSESEWGSADEDEKGLDELEFEQGDEETFSENKVRSELERIHMRQILDEDNREVKLLQELLLEDGELHGTGRKRQFKWKALDSLDNSEFEKRDDDDIYLDEEESEEQWRKMRHKREMFLKKKSTTEDVDSILSDSQILKVGQQIFKSSQSFGSQNNTPVDKSELKEKEPFSLLSKRGSFLSRKDQVLQRLAEYTRVTDTTVGSTAKNSRCFVFQTFETAEAAVVKDNNNKRKAVDSTPNAIKKLRLDDLSPAISKKDGVKSGRAKKLFGNW</sequence>
<protein>
    <submittedName>
        <fullName evidence="5">Claspin-like</fullName>
    </submittedName>
</protein>
<feature type="compositionally biased region" description="Polar residues" evidence="4">
    <location>
        <begin position="601"/>
        <end position="616"/>
    </location>
</feature>
<dbReference type="STRING" id="1661398.A0A482VJ81"/>
<feature type="compositionally biased region" description="Acidic residues" evidence="4">
    <location>
        <begin position="759"/>
        <end position="778"/>
    </location>
</feature>
<dbReference type="InterPro" id="IPR024146">
    <property type="entry name" value="Claspin"/>
</dbReference>
<feature type="region of interest" description="Disordered" evidence="4">
    <location>
        <begin position="448"/>
        <end position="523"/>
    </location>
</feature>
<dbReference type="OrthoDB" id="5859781at2759"/>
<evidence type="ECO:0000256" key="1">
    <source>
        <dbReference type="ARBA" id="ARBA00004123"/>
    </source>
</evidence>
<dbReference type="PANTHER" id="PTHR14396:SF10">
    <property type="entry name" value="CLASPIN"/>
    <property type="match status" value="1"/>
</dbReference>
<feature type="compositionally biased region" description="Basic and acidic residues" evidence="4">
    <location>
        <begin position="513"/>
        <end position="523"/>
    </location>
</feature>
<name>A0A482VJ81_ASBVE</name>
<feature type="region of interest" description="Disordered" evidence="4">
    <location>
        <begin position="1"/>
        <end position="77"/>
    </location>
</feature>
<comment type="caution">
    <text evidence="5">The sequence shown here is derived from an EMBL/GenBank/DDBJ whole genome shotgun (WGS) entry which is preliminary data.</text>
</comment>
<feature type="compositionally biased region" description="Acidic residues" evidence="4">
    <location>
        <begin position="475"/>
        <end position="507"/>
    </location>
</feature>
<evidence type="ECO:0000313" key="5">
    <source>
        <dbReference type="EMBL" id="RZC32724.1"/>
    </source>
</evidence>
<feature type="compositionally biased region" description="Acidic residues" evidence="4">
    <location>
        <begin position="139"/>
        <end position="151"/>
    </location>
</feature>
<dbReference type="Proteomes" id="UP000292052">
    <property type="component" value="Unassembled WGS sequence"/>
</dbReference>
<feature type="compositionally biased region" description="Polar residues" evidence="4">
    <location>
        <begin position="309"/>
        <end position="321"/>
    </location>
</feature>
<reference evidence="5 6" key="1">
    <citation type="submission" date="2017-03" db="EMBL/GenBank/DDBJ databases">
        <title>Genome of the blue death feigning beetle - Asbolus verrucosus.</title>
        <authorList>
            <person name="Rider S.D."/>
        </authorList>
    </citation>
    <scope>NUCLEOTIDE SEQUENCE [LARGE SCALE GENOMIC DNA]</scope>
    <source>
        <strain evidence="5">Butters</strain>
        <tissue evidence="5">Head and leg muscle</tissue>
    </source>
</reference>